<dbReference type="EMBL" id="DRVT01000048">
    <property type="protein sequence ID" value="HHI49295.1"/>
    <property type="molecule type" value="Genomic_DNA"/>
</dbReference>
<reference evidence="1" key="1">
    <citation type="journal article" date="2020" name="mSystems">
        <title>Genome- and Community-Level Interaction Insights into Carbon Utilization and Element Cycling Functions of Hydrothermarchaeota in Hydrothermal Sediment.</title>
        <authorList>
            <person name="Zhou Z."/>
            <person name="Liu Y."/>
            <person name="Xu W."/>
            <person name="Pan J."/>
            <person name="Luo Z.H."/>
            <person name="Li M."/>
        </authorList>
    </citation>
    <scope>NUCLEOTIDE SEQUENCE [LARGE SCALE GENOMIC DNA]</scope>
    <source>
        <strain evidence="1">SpSt-1038</strain>
    </source>
</reference>
<dbReference type="AlphaFoldDB" id="A0A7J3UZL7"/>
<gene>
    <name evidence="1" type="ORF">ENL91_03895</name>
</gene>
<sequence>MISGTLMRSATRILSESAADAGAAVGEVAFGLRSLRALVGEPGKRRSLGNLKKVGTALLLTPTPEPFSDIAGLALIGIGALAERWGCPMTVSEMSKEAGAVFRSILQPPGPW</sequence>
<proteinExistence type="predicted"/>
<protein>
    <submittedName>
        <fullName evidence="1">Uncharacterized protein</fullName>
    </submittedName>
</protein>
<accession>A0A7J3UZL7</accession>
<comment type="caution">
    <text evidence="1">The sequence shown here is derived from an EMBL/GenBank/DDBJ whole genome shotgun (WGS) entry which is preliminary data.</text>
</comment>
<name>A0A7J3UZL7_9CREN</name>
<evidence type="ECO:0000313" key="1">
    <source>
        <dbReference type="EMBL" id="HHI49295.1"/>
    </source>
</evidence>
<organism evidence="1">
    <name type="scientific">Candidatus Methanosuratincola petrocarbonis</name>
    <name type="common">ex Vanwonterghem et al. 2016</name>
    <dbReference type="NCBI Taxonomy" id="1867261"/>
    <lineage>
        <taxon>Archaea</taxon>
        <taxon>Thermoproteota</taxon>
        <taxon>Methanosuratincolia</taxon>
        <taxon>Candidatus Methanomethylicales</taxon>
        <taxon>Candidatus Methanomethylicaceae</taxon>
        <taxon>Candidatus Methanosuratincola (ex Vanwonterghem et al. 2016)</taxon>
    </lineage>
</organism>